<dbReference type="Gene3D" id="3.40.1280.10">
    <property type="match status" value="1"/>
</dbReference>
<evidence type="ECO:0000256" key="3">
    <source>
        <dbReference type="ARBA" id="ARBA00022679"/>
    </source>
</evidence>
<keyword evidence="3 6" id="KW-0808">Transferase</keyword>
<dbReference type="EC" id="2.1.1.207" evidence="6"/>
<comment type="subcellular location">
    <subcellularLocation>
        <location evidence="6">Cytoplasm</location>
    </subcellularLocation>
</comment>
<dbReference type="AlphaFoldDB" id="A0A1G7DCI0"/>
<comment type="similarity">
    <text evidence="6">Belongs to the class IV-like SAM-binding methyltransferase superfamily. RNA methyltransferase TrmH family. TrmL subfamily.</text>
</comment>
<evidence type="ECO:0000256" key="1">
    <source>
        <dbReference type="ARBA" id="ARBA00022490"/>
    </source>
</evidence>
<evidence type="ECO:0000313" key="10">
    <source>
        <dbReference type="Proteomes" id="UP000183685"/>
    </source>
</evidence>
<dbReference type="InterPro" id="IPR029026">
    <property type="entry name" value="tRNA_m1G_MTases_N"/>
</dbReference>
<dbReference type="GO" id="GO:0005737">
    <property type="term" value="C:cytoplasm"/>
    <property type="evidence" value="ECO:0007669"/>
    <property type="project" value="UniProtKB-SubCell"/>
</dbReference>
<evidence type="ECO:0000256" key="2">
    <source>
        <dbReference type="ARBA" id="ARBA00022603"/>
    </source>
</evidence>
<dbReference type="GO" id="GO:0002130">
    <property type="term" value="P:wobble position ribose methylation"/>
    <property type="evidence" value="ECO:0007669"/>
    <property type="project" value="TreeGrafter"/>
</dbReference>
<feature type="binding site" evidence="6 7">
    <location>
        <position position="129"/>
    </location>
    <ligand>
        <name>S-adenosyl-L-methionine</name>
        <dbReference type="ChEBI" id="CHEBI:59789"/>
    </ligand>
</feature>
<sequence length="157" mass="17406">MDIAIFQPDQPQNTGTMLRLAACMDVPAHVIEPCGFPFSAKAFRRSAMDYADLVQLHHHGDWQAFEAWRTDQRKRLVLLTTKADCAYTEFAFEPDDILMVGSESSGAPDFVHDNADARITIPMQQAARSINVAVSLAMVIGEALRQTNTWPDTGPRG</sequence>
<dbReference type="PIRSF" id="PIRSF029256">
    <property type="entry name" value="SpoU_TrmH_prd"/>
    <property type="match status" value="1"/>
</dbReference>
<evidence type="ECO:0000313" key="9">
    <source>
        <dbReference type="EMBL" id="SDE48680.1"/>
    </source>
</evidence>
<dbReference type="GO" id="GO:0141102">
    <property type="term" value="F:tRNA (5-carboxymethylaminomethyluridine(34)-2'-O)-methyltransferase activity"/>
    <property type="evidence" value="ECO:0007669"/>
    <property type="project" value="RHEA"/>
</dbReference>
<proteinExistence type="inferred from homology"/>
<dbReference type="InterPro" id="IPR001537">
    <property type="entry name" value="SpoU_MeTrfase"/>
</dbReference>
<evidence type="ECO:0000259" key="8">
    <source>
        <dbReference type="Pfam" id="PF00588"/>
    </source>
</evidence>
<feature type="binding site" evidence="6 7">
    <location>
        <position position="101"/>
    </location>
    <ligand>
        <name>S-adenosyl-L-methionine</name>
        <dbReference type="ChEBI" id="CHEBI:59789"/>
    </ligand>
</feature>
<dbReference type="EMBL" id="FNAK01000007">
    <property type="protein sequence ID" value="SDE48680.1"/>
    <property type="molecule type" value="Genomic_DNA"/>
</dbReference>
<feature type="binding site" evidence="6 7">
    <location>
        <position position="121"/>
    </location>
    <ligand>
        <name>S-adenosyl-L-methionine</name>
        <dbReference type="ChEBI" id="CHEBI:59789"/>
    </ligand>
</feature>
<keyword evidence="10" id="KW-1185">Reference proteome</keyword>
<dbReference type="GO" id="GO:0141098">
    <property type="term" value="F:tRNA (cytidine(34)-2'-O)-methyltransferase activity"/>
    <property type="evidence" value="ECO:0007669"/>
    <property type="project" value="RHEA"/>
</dbReference>
<comment type="function">
    <text evidence="6">Methylates the ribose at the nucleotide 34 wobble position in the two leucyl isoacceptors tRNA(Leu)(CmAA) and tRNA(Leu)(cmnm5UmAA). Catalyzes the methyl transfer from S-adenosyl-L-methionine to the 2'-OH of the wobble nucleotide.</text>
</comment>
<organism evidence="9 10">
    <name type="scientific">Kordiimonas lacus</name>
    <dbReference type="NCBI Taxonomy" id="637679"/>
    <lineage>
        <taxon>Bacteria</taxon>
        <taxon>Pseudomonadati</taxon>
        <taxon>Pseudomonadota</taxon>
        <taxon>Alphaproteobacteria</taxon>
        <taxon>Kordiimonadales</taxon>
        <taxon>Kordiimonadaceae</taxon>
        <taxon>Kordiimonas</taxon>
    </lineage>
</organism>
<reference evidence="9 10" key="1">
    <citation type="submission" date="2016-10" db="EMBL/GenBank/DDBJ databases">
        <authorList>
            <person name="de Groot N.N."/>
        </authorList>
    </citation>
    <scope>NUCLEOTIDE SEQUENCE [LARGE SCALE GENOMIC DNA]</scope>
    <source>
        <strain evidence="9 10">CGMCC 1.9109</strain>
    </source>
</reference>
<keyword evidence="4 6" id="KW-0949">S-adenosyl-L-methionine</keyword>
<dbReference type="Pfam" id="PF00588">
    <property type="entry name" value="SpoU_methylase"/>
    <property type="match status" value="1"/>
</dbReference>
<evidence type="ECO:0000256" key="6">
    <source>
        <dbReference type="HAMAP-Rule" id="MF_01885"/>
    </source>
</evidence>
<keyword evidence="2 6" id="KW-0489">Methyltransferase</keyword>
<evidence type="ECO:0000256" key="4">
    <source>
        <dbReference type="ARBA" id="ARBA00022691"/>
    </source>
</evidence>
<dbReference type="OrthoDB" id="9789043at2"/>
<dbReference type="Proteomes" id="UP000183685">
    <property type="component" value="Unassembled WGS sequence"/>
</dbReference>
<comment type="subunit">
    <text evidence="6">Homodimer.</text>
</comment>
<dbReference type="InterPro" id="IPR029028">
    <property type="entry name" value="Alpha/beta_knot_MTases"/>
</dbReference>
<keyword evidence="5 6" id="KW-0819">tRNA processing</keyword>
<dbReference type="SUPFAM" id="SSF75217">
    <property type="entry name" value="alpha/beta knot"/>
    <property type="match status" value="1"/>
</dbReference>
<keyword evidence="1 6" id="KW-0963">Cytoplasm</keyword>
<dbReference type="STRING" id="637679.GCA_001550055_02277"/>
<evidence type="ECO:0000256" key="5">
    <source>
        <dbReference type="ARBA" id="ARBA00022694"/>
    </source>
</evidence>
<dbReference type="InterPro" id="IPR016914">
    <property type="entry name" value="TrmL"/>
</dbReference>
<dbReference type="RefSeq" id="WP_068305280.1">
    <property type="nucleotide sequence ID" value="NZ_FNAK01000007.1"/>
</dbReference>
<dbReference type="PANTHER" id="PTHR42971">
    <property type="entry name" value="TRNA (CYTIDINE(34)-2'-O)-METHYLTRANSFERASE"/>
    <property type="match status" value="1"/>
</dbReference>
<dbReference type="PANTHER" id="PTHR42971:SF1">
    <property type="entry name" value="TRNA (CYTIDINE(34)-2'-O)-METHYLTRANSFERASE"/>
    <property type="match status" value="1"/>
</dbReference>
<dbReference type="CDD" id="cd18094">
    <property type="entry name" value="SpoU-like_TrmL"/>
    <property type="match status" value="1"/>
</dbReference>
<dbReference type="HAMAP" id="MF_01885">
    <property type="entry name" value="tRNA_methyltr_TrmL"/>
    <property type="match status" value="1"/>
</dbReference>
<comment type="catalytic activity">
    <reaction evidence="6">
        <text>cytidine(34) in tRNA + S-adenosyl-L-methionine = 2'-O-methylcytidine(34) in tRNA + S-adenosyl-L-homocysteine + H(+)</text>
        <dbReference type="Rhea" id="RHEA:43084"/>
        <dbReference type="Rhea" id="RHEA-COMP:10331"/>
        <dbReference type="Rhea" id="RHEA-COMP:10332"/>
        <dbReference type="ChEBI" id="CHEBI:15378"/>
        <dbReference type="ChEBI" id="CHEBI:57856"/>
        <dbReference type="ChEBI" id="CHEBI:59789"/>
        <dbReference type="ChEBI" id="CHEBI:74495"/>
        <dbReference type="ChEBI" id="CHEBI:82748"/>
        <dbReference type="EC" id="2.1.1.207"/>
    </reaction>
</comment>
<accession>A0A1G7DCI0</accession>
<feature type="binding site" evidence="6 7">
    <location>
        <position position="79"/>
    </location>
    <ligand>
        <name>S-adenosyl-L-methionine</name>
        <dbReference type="ChEBI" id="CHEBI:59789"/>
    </ligand>
</feature>
<feature type="domain" description="tRNA/rRNA methyltransferase SpoU type" evidence="8">
    <location>
        <begin position="3"/>
        <end position="140"/>
    </location>
</feature>
<comment type="catalytic activity">
    <reaction evidence="6">
        <text>5-carboxymethylaminomethyluridine(34) in tRNA(Leu) + S-adenosyl-L-methionine = 5-carboxymethylaminomethyl-2'-O-methyluridine(34) in tRNA(Leu) + S-adenosyl-L-homocysteine + H(+)</text>
        <dbReference type="Rhea" id="RHEA:43088"/>
        <dbReference type="Rhea" id="RHEA-COMP:10333"/>
        <dbReference type="Rhea" id="RHEA-COMP:10334"/>
        <dbReference type="ChEBI" id="CHEBI:15378"/>
        <dbReference type="ChEBI" id="CHEBI:57856"/>
        <dbReference type="ChEBI" id="CHEBI:59789"/>
        <dbReference type="ChEBI" id="CHEBI:74508"/>
        <dbReference type="ChEBI" id="CHEBI:74511"/>
        <dbReference type="EC" id="2.1.1.207"/>
    </reaction>
</comment>
<gene>
    <name evidence="6" type="primary">trmL</name>
    <name evidence="9" type="ORF">SAMN04488071_3028</name>
</gene>
<evidence type="ECO:0000256" key="7">
    <source>
        <dbReference type="PIRSR" id="PIRSR029256-1"/>
    </source>
</evidence>
<dbReference type="GO" id="GO:0003723">
    <property type="term" value="F:RNA binding"/>
    <property type="evidence" value="ECO:0007669"/>
    <property type="project" value="InterPro"/>
</dbReference>
<name>A0A1G7DCI0_9PROT</name>
<protein>
    <recommendedName>
        <fullName evidence="6">tRNA (cytidine(34)-2'-O)-methyltransferase</fullName>
        <ecNumber evidence="6">2.1.1.207</ecNumber>
    </recommendedName>
    <alternativeName>
        <fullName evidence="6">tRNA (cytidine/uridine-2'-O-)-methyltransferase TrmL</fullName>
    </alternativeName>
</protein>